<feature type="compositionally biased region" description="Low complexity" evidence="1">
    <location>
        <begin position="8"/>
        <end position="19"/>
    </location>
</feature>
<dbReference type="AlphaFoldDB" id="A0A6J4PTN9"/>
<gene>
    <name evidence="2" type="ORF">AVDCRST_MAG22-2728</name>
</gene>
<sequence length="342" mass="37499">EAPRNLRPAAGDPAKDPGALHLHGLTRGQPCPGGRGGGEQLHHQVRACLPGVRRPPDPSTHLRRAPADGRGLPLLRGRPDVRGPRRGRLLRHPARLRQPGRAAARRLRGHERGDAPAGRRRGAERPRRLALARRLRLAPRRRPPARRLDGQRVVLQHHARAAGAGRGGRAQGDVRGAERLDRGPTRRERPRARQGRAQGPLGPQPSRRRRGARSRRGIGTGDGAGRLRAGRLDLARQAGRDGPGEPGGRRRDLRAPPLAAGPDGRRPTPLGLQERRRRLHRRRERGLQPRGHELRGGGLRAAGASLRGGEPDRAEEDGLRLGHLHGPLRRRNPDPASERRLL</sequence>
<protein>
    <submittedName>
        <fullName evidence="2">Heat-inducible transcription repressor HrcA</fullName>
    </submittedName>
</protein>
<feature type="non-terminal residue" evidence="2">
    <location>
        <position position="342"/>
    </location>
</feature>
<accession>A0A6J4PTN9</accession>
<feature type="compositionally biased region" description="Basic residues" evidence="1">
    <location>
        <begin position="128"/>
        <end position="145"/>
    </location>
</feature>
<proteinExistence type="predicted"/>
<feature type="compositionally biased region" description="Basic and acidic residues" evidence="1">
    <location>
        <begin position="175"/>
        <end position="187"/>
    </location>
</feature>
<feature type="compositionally biased region" description="Basic and acidic residues" evidence="1">
    <location>
        <begin position="331"/>
        <end position="342"/>
    </location>
</feature>
<feature type="compositionally biased region" description="Basic and acidic residues" evidence="1">
    <location>
        <begin position="309"/>
        <end position="320"/>
    </location>
</feature>
<feature type="compositionally biased region" description="Basic residues" evidence="1">
    <location>
        <begin position="275"/>
        <end position="284"/>
    </location>
</feature>
<evidence type="ECO:0000256" key="1">
    <source>
        <dbReference type="SAM" id="MobiDB-lite"/>
    </source>
</evidence>
<name>A0A6J4PTN9_9ACTN</name>
<feature type="compositionally biased region" description="Basic residues" evidence="1">
    <location>
        <begin position="206"/>
        <end position="216"/>
    </location>
</feature>
<reference evidence="2" key="1">
    <citation type="submission" date="2020-02" db="EMBL/GenBank/DDBJ databases">
        <authorList>
            <person name="Meier V. D."/>
        </authorList>
    </citation>
    <scope>NUCLEOTIDE SEQUENCE</scope>
    <source>
        <strain evidence="2">AVDCRST_MAG22</strain>
    </source>
</reference>
<feature type="region of interest" description="Disordered" evidence="1">
    <location>
        <begin position="1"/>
        <end position="342"/>
    </location>
</feature>
<evidence type="ECO:0000313" key="2">
    <source>
        <dbReference type="EMBL" id="CAA9423211.1"/>
    </source>
</evidence>
<organism evidence="2">
    <name type="scientific">uncultured Rubrobacteraceae bacterium</name>
    <dbReference type="NCBI Taxonomy" id="349277"/>
    <lineage>
        <taxon>Bacteria</taxon>
        <taxon>Bacillati</taxon>
        <taxon>Actinomycetota</taxon>
        <taxon>Rubrobacteria</taxon>
        <taxon>Rubrobacterales</taxon>
        <taxon>Rubrobacteraceae</taxon>
        <taxon>environmental samples</taxon>
    </lineage>
</organism>
<feature type="non-terminal residue" evidence="2">
    <location>
        <position position="1"/>
    </location>
</feature>
<feature type="compositionally biased region" description="Basic and acidic residues" evidence="1">
    <location>
        <begin position="285"/>
        <end position="295"/>
    </location>
</feature>
<dbReference type="EMBL" id="CADCUV010000122">
    <property type="protein sequence ID" value="CAA9423211.1"/>
    <property type="molecule type" value="Genomic_DNA"/>
</dbReference>
<feature type="compositionally biased region" description="Basic and acidic residues" evidence="1">
    <location>
        <begin position="230"/>
        <end position="254"/>
    </location>
</feature>
<feature type="compositionally biased region" description="Basic residues" evidence="1">
    <location>
        <begin position="84"/>
        <end position="95"/>
    </location>
</feature>